<dbReference type="Pfam" id="PF00589">
    <property type="entry name" value="Phage_integrase"/>
    <property type="match status" value="1"/>
</dbReference>
<comment type="similarity">
    <text evidence="1">Belongs to the 'phage' integrase family.</text>
</comment>
<dbReference type="Gene3D" id="1.10.150.130">
    <property type="match status" value="1"/>
</dbReference>
<evidence type="ECO:0000259" key="6">
    <source>
        <dbReference type="PROSITE" id="PS51898"/>
    </source>
</evidence>
<dbReference type="PANTHER" id="PTHR30349">
    <property type="entry name" value="PHAGE INTEGRASE-RELATED"/>
    <property type="match status" value="1"/>
</dbReference>
<dbReference type="InterPro" id="IPR011010">
    <property type="entry name" value="DNA_brk_join_enz"/>
</dbReference>
<dbReference type="PROSITE" id="PS51898">
    <property type="entry name" value="TYR_RECOMBINASE"/>
    <property type="match status" value="1"/>
</dbReference>
<dbReference type="SUPFAM" id="SSF56349">
    <property type="entry name" value="DNA breaking-rejoining enzymes"/>
    <property type="match status" value="1"/>
</dbReference>
<gene>
    <name evidence="8" type="ORF">VB776_16420</name>
</gene>
<dbReference type="InterPro" id="IPR044068">
    <property type="entry name" value="CB"/>
</dbReference>
<dbReference type="Pfam" id="PF13102">
    <property type="entry name" value="Phage_int_SAM_5"/>
    <property type="match status" value="1"/>
</dbReference>
<proteinExistence type="inferred from homology"/>
<evidence type="ECO:0000256" key="1">
    <source>
        <dbReference type="ARBA" id="ARBA00008857"/>
    </source>
</evidence>
<feature type="domain" description="Core-binding (CB)" evidence="7">
    <location>
        <begin position="104"/>
        <end position="183"/>
    </location>
</feature>
<dbReference type="InterPro" id="IPR002104">
    <property type="entry name" value="Integrase_catalytic"/>
</dbReference>
<sequence>MAKVTFTPELNPRADKNGLFTIYIRIYANGKYKRVCLGVSVKKEDWNADKREVRKSNKDAEMINTLIRKKVSEGFSQDIISKVSNNKQSIVTIQKNLKNEVTGGNFFEFAEKIVKEMQNSGSQRVYYSVLAKLKEYQNDLDFLDISRSFLINYERWLFEEKGNNKNTIHKNLTTIRTIYYEAARREVFEPSKNPWLAMKINKVKSNRSQLTIEEIKVLEGLELEKDSQLFHARNIFLLQFYAYGTRIADMLLMKWVHLKDNRLEFLANKTGKKHAVKLPIEAILILEYYKERRKSITDYIFPYLKLKQWDSHLLFRKDIESKTSQVNNNLKKLAVLANINKRISTHVARHSFAEIARQKTKNDIWAISKALGHSNISITENYFGQNSERENDSLSDIVFKS</sequence>
<dbReference type="PROSITE" id="PS51900">
    <property type="entry name" value="CB"/>
    <property type="match status" value="1"/>
</dbReference>
<protein>
    <submittedName>
        <fullName evidence="8">Site-specific integrase</fullName>
    </submittedName>
</protein>
<dbReference type="InterPro" id="IPR013762">
    <property type="entry name" value="Integrase-like_cat_sf"/>
</dbReference>
<dbReference type="InterPro" id="IPR010998">
    <property type="entry name" value="Integrase_recombinase_N"/>
</dbReference>
<evidence type="ECO:0000256" key="2">
    <source>
        <dbReference type="ARBA" id="ARBA00022908"/>
    </source>
</evidence>
<dbReference type="PANTHER" id="PTHR30349:SF64">
    <property type="entry name" value="PROPHAGE INTEGRASE INTD-RELATED"/>
    <property type="match status" value="1"/>
</dbReference>
<keyword evidence="4" id="KW-0233">DNA recombination</keyword>
<dbReference type="RefSeq" id="WP_323697927.1">
    <property type="nucleotide sequence ID" value="NZ_JAYGIL010000021.1"/>
</dbReference>
<dbReference type="InterPro" id="IPR025269">
    <property type="entry name" value="SAM-like_dom"/>
</dbReference>
<accession>A0ABU5S7R7</accession>
<dbReference type="InterPro" id="IPR050090">
    <property type="entry name" value="Tyrosine_recombinase_XerCD"/>
</dbReference>
<dbReference type="CDD" id="cd01185">
    <property type="entry name" value="INTN1_C_like"/>
    <property type="match status" value="1"/>
</dbReference>
<dbReference type="EMBL" id="JAYGIL010000021">
    <property type="protein sequence ID" value="MEA5404519.1"/>
    <property type="molecule type" value="Genomic_DNA"/>
</dbReference>
<evidence type="ECO:0000256" key="3">
    <source>
        <dbReference type="ARBA" id="ARBA00023125"/>
    </source>
</evidence>
<evidence type="ECO:0000313" key="8">
    <source>
        <dbReference type="EMBL" id="MEA5404519.1"/>
    </source>
</evidence>
<name>A0ABU5S7R7_9BACT</name>
<evidence type="ECO:0000313" key="9">
    <source>
        <dbReference type="Proteomes" id="UP001303899"/>
    </source>
</evidence>
<dbReference type="InterPro" id="IPR035386">
    <property type="entry name" value="Arm-DNA-bind_5"/>
</dbReference>
<evidence type="ECO:0000256" key="5">
    <source>
        <dbReference type="PROSITE-ProRule" id="PRU01248"/>
    </source>
</evidence>
<keyword evidence="2" id="KW-0229">DNA integration</keyword>
<evidence type="ECO:0000259" key="7">
    <source>
        <dbReference type="PROSITE" id="PS51900"/>
    </source>
</evidence>
<keyword evidence="9" id="KW-1185">Reference proteome</keyword>
<feature type="domain" description="Tyr recombinase" evidence="6">
    <location>
        <begin position="205"/>
        <end position="396"/>
    </location>
</feature>
<evidence type="ECO:0000256" key="4">
    <source>
        <dbReference type="ARBA" id="ARBA00023172"/>
    </source>
</evidence>
<dbReference type="Pfam" id="PF17293">
    <property type="entry name" value="Arm-DNA-bind_5"/>
    <property type="match status" value="1"/>
</dbReference>
<organism evidence="8 9">
    <name type="scientific">Arcicella gelida</name>
    <dbReference type="NCBI Taxonomy" id="2984195"/>
    <lineage>
        <taxon>Bacteria</taxon>
        <taxon>Pseudomonadati</taxon>
        <taxon>Bacteroidota</taxon>
        <taxon>Cytophagia</taxon>
        <taxon>Cytophagales</taxon>
        <taxon>Flectobacillaceae</taxon>
        <taxon>Arcicella</taxon>
    </lineage>
</organism>
<comment type="caution">
    <text evidence="8">The sequence shown here is derived from an EMBL/GenBank/DDBJ whole genome shotgun (WGS) entry which is preliminary data.</text>
</comment>
<dbReference type="Gene3D" id="1.10.443.10">
    <property type="entry name" value="Intergrase catalytic core"/>
    <property type="match status" value="1"/>
</dbReference>
<keyword evidence="3 5" id="KW-0238">DNA-binding</keyword>
<dbReference type="Proteomes" id="UP001303899">
    <property type="component" value="Unassembled WGS sequence"/>
</dbReference>
<reference evidence="8 9" key="1">
    <citation type="submission" date="2023-12" db="EMBL/GenBank/DDBJ databases">
        <title>Novel species of the genus Arcicella isolated from rivers.</title>
        <authorList>
            <person name="Lu H."/>
        </authorList>
    </citation>
    <scope>NUCLEOTIDE SEQUENCE [LARGE SCALE GENOMIC DNA]</scope>
    <source>
        <strain evidence="8 9">DC2W</strain>
    </source>
</reference>